<dbReference type="GO" id="GO:0003688">
    <property type="term" value="F:DNA replication origin binding"/>
    <property type="evidence" value="ECO:0007669"/>
    <property type="project" value="TreeGrafter"/>
</dbReference>
<name>F0W835_9STRA</name>
<evidence type="ECO:0000256" key="1">
    <source>
        <dbReference type="SAM" id="MobiDB-lite"/>
    </source>
</evidence>
<feature type="compositionally biased region" description="Polar residues" evidence="1">
    <location>
        <begin position="15"/>
        <end position="24"/>
    </location>
</feature>
<feature type="region of interest" description="Disordered" evidence="1">
    <location>
        <begin position="1"/>
        <end position="24"/>
    </location>
</feature>
<dbReference type="AlphaFoldDB" id="F0W835"/>
<protein>
    <submittedName>
        <fullName evidence="3">Uncharacterized protein AlNc14C33G3012</fullName>
    </submittedName>
</protein>
<dbReference type="PANTHER" id="PTHR12705">
    <property type="entry name" value="ORIGIN RECOGNITION COMPLEX SUBUNIT 5"/>
    <property type="match status" value="1"/>
</dbReference>
<evidence type="ECO:0000313" key="3">
    <source>
        <dbReference type="EMBL" id="CCA17318.1"/>
    </source>
</evidence>
<dbReference type="EMBL" id="FR824078">
    <property type="protein sequence ID" value="CCA17318.1"/>
    <property type="molecule type" value="Genomic_DNA"/>
</dbReference>
<dbReference type="GO" id="GO:0006270">
    <property type="term" value="P:DNA replication initiation"/>
    <property type="evidence" value="ECO:0007669"/>
    <property type="project" value="TreeGrafter"/>
</dbReference>
<dbReference type="InterPro" id="IPR020796">
    <property type="entry name" value="ORC5"/>
</dbReference>
<accession>F0W835</accession>
<reference evidence="3" key="2">
    <citation type="submission" date="2011-02" db="EMBL/GenBank/DDBJ databases">
        <authorList>
            <person name="MacLean D."/>
        </authorList>
    </citation>
    <scope>NUCLEOTIDE SEQUENCE</scope>
</reference>
<sequence length="120" mass="13801">MKKRKRQRVAEPAKSSGQNPNNQLQIGPKIFSHQRLSAIYFSLALEYTSTSSQSVELNPETREEVFTHIATLLRIKLMQQVSATQVLDNIKYRCLATWELVQDAAKSLHFPVDMYLNNHL</sequence>
<dbReference type="Pfam" id="PF14630">
    <property type="entry name" value="ORC5_C"/>
    <property type="match status" value="1"/>
</dbReference>
<feature type="domain" description="Origin recognition complex subunit 5 C-terminal" evidence="2">
    <location>
        <begin position="3"/>
        <end position="116"/>
    </location>
</feature>
<organism evidence="3">
    <name type="scientific">Albugo laibachii Nc14</name>
    <dbReference type="NCBI Taxonomy" id="890382"/>
    <lineage>
        <taxon>Eukaryota</taxon>
        <taxon>Sar</taxon>
        <taxon>Stramenopiles</taxon>
        <taxon>Oomycota</taxon>
        <taxon>Peronosporomycetes</taxon>
        <taxon>Albuginales</taxon>
        <taxon>Albuginaceae</taxon>
        <taxon>Albugo</taxon>
    </lineage>
</organism>
<proteinExistence type="predicted"/>
<evidence type="ECO:0000259" key="2">
    <source>
        <dbReference type="Pfam" id="PF14630"/>
    </source>
</evidence>
<dbReference type="GO" id="GO:0005664">
    <property type="term" value="C:nuclear origin of replication recognition complex"/>
    <property type="evidence" value="ECO:0007669"/>
    <property type="project" value="TreeGrafter"/>
</dbReference>
<dbReference type="HOGENOM" id="CLU_2054035_0_0_1"/>
<reference evidence="3" key="1">
    <citation type="journal article" date="2011" name="PLoS Biol.">
        <title>Gene gain and loss during evolution of obligate parasitism in the white rust pathogen of Arabidopsis thaliana.</title>
        <authorList>
            <person name="Kemen E."/>
            <person name="Gardiner A."/>
            <person name="Schultz-Larsen T."/>
            <person name="Kemen A.C."/>
            <person name="Balmuth A.L."/>
            <person name="Robert-Seilaniantz A."/>
            <person name="Bailey K."/>
            <person name="Holub E."/>
            <person name="Studholme D.J."/>
            <person name="Maclean D."/>
            <person name="Jones J.D."/>
        </authorList>
    </citation>
    <scope>NUCLEOTIDE SEQUENCE</scope>
</reference>
<dbReference type="InterPro" id="IPR047088">
    <property type="entry name" value="ORC5_C"/>
</dbReference>
<gene>
    <name evidence="3" type="primary">AlNc14C33G3012</name>
    <name evidence="3" type="ORF">ALNC14_034610</name>
</gene>
<dbReference type="PANTHER" id="PTHR12705:SF0">
    <property type="entry name" value="ORIGIN RECOGNITION COMPLEX SUBUNIT 5"/>
    <property type="match status" value="1"/>
</dbReference>